<evidence type="ECO:0000256" key="3">
    <source>
        <dbReference type="ARBA" id="ARBA00012438"/>
    </source>
</evidence>
<dbReference type="Pfam" id="PF00672">
    <property type="entry name" value="HAMP"/>
    <property type="match status" value="1"/>
</dbReference>
<feature type="domain" description="Histidine kinase" evidence="8">
    <location>
        <begin position="579"/>
        <end position="803"/>
    </location>
</feature>
<keyword evidence="13" id="KW-1185">Reference proteome</keyword>
<protein>
    <recommendedName>
        <fullName evidence="3">histidine kinase</fullName>
        <ecNumber evidence="3">2.7.13.3</ecNumber>
    </recommendedName>
</protein>
<dbReference type="CDD" id="cd06225">
    <property type="entry name" value="HAMP"/>
    <property type="match status" value="1"/>
</dbReference>
<dbReference type="PANTHER" id="PTHR43047">
    <property type="entry name" value="TWO-COMPONENT HISTIDINE PROTEIN KINASE"/>
    <property type="match status" value="1"/>
</dbReference>
<keyword evidence="7" id="KW-1133">Transmembrane helix</keyword>
<accession>A0ABV8V2L6</accession>
<dbReference type="InterPro" id="IPR003661">
    <property type="entry name" value="HisK_dim/P_dom"/>
</dbReference>
<dbReference type="InterPro" id="IPR000700">
    <property type="entry name" value="PAS-assoc_C"/>
</dbReference>
<dbReference type="InterPro" id="IPR001610">
    <property type="entry name" value="PAC"/>
</dbReference>
<evidence type="ECO:0000256" key="2">
    <source>
        <dbReference type="ARBA" id="ARBA00004370"/>
    </source>
</evidence>
<feature type="transmembrane region" description="Helical" evidence="7">
    <location>
        <begin position="330"/>
        <end position="352"/>
    </location>
</feature>
<dbReference type="SMART" id="SM00086">
    <property type="entry name" value="PAC"/>
    <property type="match status" value="1"/>
</dbReference>
<dbReference type="InterPro" id="IPR004358">
    <property type="entry name" value="Sig_transdc_His_kin-like_C"/>
</dbReference>
<keyword evidence="4" id="KW-0597">Phosphoprotein</keyword>
<evidence type="ECO:0000313" key="12">
    <source>
        <dbReference type="EMBL" id="MFC4362121.1"/>
    </source>
</evidence>
<feature type="domain" description="HAMP" evidence="11">
    <location>
        <begin position="350"/>
        <end position="402"/>
    </location>
</feature>
<evidence type="ECO:0000256" key="5">
    <source>
        <dbReference type="ARBA" id="ARBA00022679"/>
    </source>
</evidence>
<dbReference type="Gene3D" id="3.30.450.20">
    <property type="entry name" value="PAS domain"/>
    <property type="match status" value="2"/>
</dbReference>
<dbReference type="Pfam" id="PF02518">
    <property type="entry name" value="HATPase_c"/>
    <property type="match status" value="1"/>
</dbReference>
<evidence type="ECO:0000256" key="7">
    <source>
        <dbReference type="SAM" id="Phobius"/>
    </source>
</evidence>
<proteinExistence type="predicted"/>
<evidence type="ECO:0000259" key="8">
    <source>
        <dbReference type="PROSITE" id="PS50109"/>
    </source>
</evidence>
<dbReference type="SMART" id="SM00388">
    <property type="entry name" value="HisKA"/>
    <property type="match status" value="1"/>
</dbReference>
<dbReference type="PROSITE" id="PS50885">
    <property type="entry name" value="HAMP"/>
    <property type="match status" value="1"/>
</dbReference>
<evidence type="ECO:0000256" key="1">
    <source>
        <dbReference type="ARBA" id="ARBA00000085"/>
    </source>
</evidence>
<dbReference type="EMBL" id="JBHSCX010000005">
    <property type="protein sequence ID" value="MFC4362121.1"/>
    <property type="molecule type" value="Genomic_DNA"/>
</dbReference>
<dbReference type="SUPFAM" id="SSF47384">
    <property type="entry name" value="Homodimeric domain of signal transducing histidine kinase"/>
    <property type="match status" value="1"/>
</dbReference>
<evidence type="ECO:0000256" key="6">
    <source>
        <dbReference type="ARBA" id="ARBA00022777"/>
    </source>
</evidence>
<evidence type="ECO:0000259" key="9">
    <source>
        <dbReference type="PROSITE" id="PS50112"/>
    </source>
</evidence>
<dbReference type="InterPro" id="IPR005467">
    <property type="entry name" value="His_kinase_dom"/>
</dbReference>
<dbReference type="SMART" id="SM00387">
    <property type="entry name" value="HATPase_c"/>
    <property type="match status" value="1"/>
</dbReference>
<feature type="domain" description="PAS" evidence="9">
    <location>
        <begin position="407"/>
        <end position="479"/>
    </location>
</feature>
<evidence type="ECO:0000259" key="11">
    <source>
        <dbReference type="PROSITE" id="PS50885"/>
    </source>
</evidence>
<reference evidence="13" key="1">
    <citation type="journal article" date="2019" name="Int. J. Syst. Evol. Microbiol.">
        <title>The Global Catalogue of Microorganisms (GCM) 10K type strain sequencing project: providing services to taxonomists for standard genome sequencing and annotation.</title>
        <authorList>
            <consortium name="The Broad Institute Genomics Platform"/>
            <consortium name="The Broad Institute Genome Sequencing Center for Infectious Disease"/>
            <person name="Wu L."/>
            <person name="Ma J."/>
        </authorList>
    </citation>
    <scope>NUCLEOTIDE SEQUENCE [LARGE SCALE GENOMIC DNA]</scope>
    <source>
        <strain evidence="13">CECT 8570</strain>
    </source>
</reference>
<dbReference type="InterPro" id="IPR003660">
    <property type="entry name" value="HAMP_dom"/>
</dbReference>
<keyword evidence="12" id="KW-0547">Nucleotide-binding</keyword>
<evidence type="ECO:0000259" key="10">
    <source>
        <dbReference type="PROSITE" id="PS50113"/>
    </source>
</evidence>
<dbReference type="EC" id="2.7.13.3" evidence="3"/>
<dbReference type="InterPro" id="IPR013655">
    <property type="entry name" value="PAS_fold_3"/>
</dbReference>
<dbReference type="PRINTS" id="PR00344">
    <property type="entry name" value="BCTRLSENSOR"/>
</dbReference>
<dbReference type="GO" id="GO:0005524">
    <property type="term" value="F:ATP binding"/>
    <property type="evidence" value="ECO:0007669"/>
    <property type="project" value="UniProtKB-KW"/>
</dbReference>
<comment type="subcellular location">
    <subcellularLocation>
        <location evidence="2">Membrane</location>
    </subcellularLocation>
</comment>
<dbReference type="PANTHER" id="PTHR43047:SF72">
    <property type="entry name" value="OSMOSENSING HISTIDINE PROTEIN KINASE SLN1"/>
    <property type="match status" value="1"/>
</dbReference>
<name>A0ABV8V2L6_9GAMM</name>
<dbReference type="SUPFAM" id="SSF55874">
    <property type="entry name" value="ATPase domain of HSP90 chaperone/DNA topoisomerase II/histidine kinase"/>
    <property type="match status" value="1"/>
</dbReference>
<dbReference type="Gene3D" id="3.30.565.10">
    <property type="entry name" value="Histidine kinase-like ATPase, C-terminal domain"/>
    <property type="match status" value="1"/>
</dbReference>
<dbReference type="PROSITE" id="PS50112">
    <property type="entry name" value="PAS"/>
    <property type="match status" value="1"/>
</dbReference>
<dbReference type="PROSITE" id="PS50109">
    <property type="entry name" value="HIS_KIN"/>
    <property type="match status" value="1"/>
</dbReference>
<dbReference type="PROSITE" id="PS50113">
    <property type="entry name" value="PAC"/>
    <property type="match status" value="1"/>
</dbReference>
<dbReference type="SUPFAM" id="SSF55785">
    <property type="entry name" value="PYP-like sensor domain (PAS domain)"/>
    <property type="match status" value="1"/>
</dbReference>
<dbReference type="CDD" id="cd00082">
    <property type="entry name" value="HisKA"/>
    <property type="match status" value="1"/>
</dbReference>
<dbReference type="Gene3D" id="1.10.287.130">
    <property type="match status" value="1"/>
</dbReference>
<dbReference type="InterPro" id="IPR036890">
    <property type="entry name" value="HATPase_C_sf"/>
</dbReference>
<keyword evidence="12" id="KW-0067">ATP-binding</keyword>
<dbReference type="InterPro" id="IPR003594">
    <property type="entry name" value="HATPase_dom"/>
</dbReference>
<sequence length="804" mass="90375">MKIKHKLSALLSLLLLVSTTAVIVLALSWASENFKQNALNDIRSALELSSQQLKSELSVVNQSLDIYIHSREVQSGDPSIFLPYLQGEIKRQQPHFEKFIYGLPNGTFYNTAGGNPHLGMLRSFDDDNAKAPPYNIAQRDYWQATIAQNSAALPVTFVSQPMISYTTGKRQVVVASAIVAEGSVIGLLGVSLYWRDIEASLERLKANYFSRFDWPARLMLTDREGNYWYHWNPEKVVQKLADENGQSVLDNSGQPMSLISNIKDEHISELTEVYSGNLKSGVNVVRFRTQQDKPGLYFIYEIIPHSDYVLGLIVSRDELLGPLTQLQQKYAWLLGIIVICAWVAAIFIAHLISAPLERLTHAVNALSKGKMLPIASNHHLDEIRLLSQAFENIRHKFIERESDLATSESRFEYAMQGANDGLWDWNLANDEVFYSPRWITMLGYEPEGFGTSTSKFFQVIHRDDKKKVIHKADAYLSGKIDKFRMTLRLKHKDGHYVDVLSRAFAVRDPSSGKTIRLVGTHVDISEQVAFEAKIKGLNEDLEKRVVSRTEDLMLAKEAALKAQAAAEEANLAKSRFLANMSHELRTPLNSINGFADRLITRLEGVIEPRHMDALKTIARNGRQLLHIINDILDTQGIDSGDITLKYSLVLVPELFDQLARSYKDKADEKGIALHFKYPDDIDHRSIYADPIRIRQILDNLLNNAVKFTDQGSVSISALVANHQHKPGMRFDIQDTGRGIEIPILDSLFMPFTQADNSVNRLISGTGLGLTLVKLLTEMHNGAVTVQSELGKGSTFSVWIPDQKP</sequence>
<evidence type="ECO:0000256" key="4">
    <source>
        <dbReference type="ARBA" id="ARBA00022553"/>
    </source>
</evidence>
<organism evidence="12 13">
    <name type="scientific">Simiduia curdlanivorans</name>
    <dbReference type="NCBI Taxonomy" id="1492769"/>
    <lineage>
        <taxon>Bacteria</taxon>
        <taxon>Pseudomonadati</taxon>
        <taxon>Pseudomonadota</taxon>
        <taxon>Gammaproteobacteria</taxon>
        <taxon>Cellvibrionales</taxon>
        <taxon>Cellvibrionaceae</taxon>
        <taxon>Simiduia</taxon>
    </lineage>
</organism>
<dbReference type="Gene3D" id="6.10.340.10">
    <property type="match status" value="1"/>
</dbReference>
<dbReference type="InterPro" id="IPR036097">
    <property type="entry name" value="HisK_dim/P_sf"/>
</dbReference>
<dbReference type="CDD" id="cd16922">
    <property type="entry name" value="HATPase_EvgS-ArcB-TorS-like"/>
    <property type="match status" value="1"/>
</dbReference>
<dbReference type="CDD" id="cd00130">
    <property type="entry name" value="PAS"/>
    <property type="match status" value="1"/>
</dbReference>
<gene>
    <name evidence="12" type="ORF">ACFOX3_07405</name>
</gene>
<comment type="caution">
    <text evidence="12">The sequence shown here is derived from an EMBL/GenBank/DDBJ whole genome shotgun (WGS) entry which is preliminary data.</text>
</comment>
<dbReference type="InterPro" id="IPR000014">
    <property type="entry name" value="PAS"/>
</dbReference>
<dbReference type="InterPro" id="IPR035965">
    <property type="entry name" value="PAS-like_dom_sf"/>
</dbReference>
<dbReference type="Pfam" id="PF08447">
    <property type="entry name" value="PAS_3"/>
    <property type="match status" value="1"/>
</dbReference>
<keyword evidence="5" id="KW-0808">Transferase</keyword>
<comment type="catalytic activity">
    <reaction evidence="1">
        <text>ATP + protein L-histidine = ADP + protein N-phospho-L-histidine.</text>
        <dbReference type="EC" id="2.7.13.3"/>
    </reaction>
</comment>
<keyword evidence="7" id="KW-0472">Membrane</keyword>
<keyword evidence="6" id="KW-0418">Kinase</keyword>
<dbReference type="Pfam" id="PF00512">
    <property type="entry name" value="HisKA"/>
    <property type="match status" value="1"/>
</dbReference>
<keyword evidence="7" id="KW-0812">Transmembrane</keyword>
<feature type="domain" description="PAC" evidence="10">
    <location>
        <begin position="483"/>
        <end position="536"/>
    </location>
</feature>
<dbReference type="RefSeq" id="WP_380736136.1">
    <property type="nucleotide sequence ID" value="NZ_JBHSCX010000005.1"/>
</dbReference>
<evidence type="ECO:0000313" key="13">
    <source>
        <dbReference type="Proteomes" id="UP001595840"/>
    </source>
</evidence>
<dbReference type="NCBIfam" id="TIGR00229">
    <property type="entry name" value="sensory_box"/>
    <property type="match status" value="1"/>
</dbReference>
<feature type="transmembrane region" description="Helical" evidence="7">
    <location>
        <begin position="172"/>
        <end position="194"/>
    </location>
</feature>
<dbReference type="Proteomes" id="UP001595840">
    <property type="component" value="Unassembled WGS sequence"/>
</dbReference>